<dbReference type="InterPro" id="IPR004869">
    <property type="entry name" value="MMPL_dom"/>
</dbReference>
<accession>A0A233S1E7</accession>
<reference evidence="9 10" key="1">
    <citation type="submission" date="2016-07" db="EMBL/GenBank/DDBJ databases">
        <title>Draft genome of Streptomyces diastatochromogenes.</title>
        <authorList>
            <person name="Podduturi R."/>
            <person name="Lukassen M.B."/>
            <person name="Clausen N."/>
            <person name="Nielsen J.L."/>
            <person name="Jorgensen N.O."/>
        </authorList>
    </citation>
    <scope>NUCLEOTIDE SEQUENCE [LARGE SCALE GENOMIC DNA]</scope>
    <source>
        <strain evidence="9 10">DSM 40608</strain>
    </source>
</reference>
<feature type="transmembrane region" description="Helical" evidence="7">
    <location>
        <begin position="154"/>
        <end position="176"/>
    </location>
</feature>
<keyword evidence="3" id="KW-1003">Cell membrane</keyword>
<feature type="transmembrane region" description="Helical" evidence="7">
    <location>
        <begin position="197"/>
        <end position="230"/>
    </location>
</feature>
<dbReference type="PANTHER" id="PTHR33406">
    <property type="entry name" value="MEMBRANE PROTEIN MJ1562-RELATED"/>
    <property type="match status" value="1"/>
</dbReference>
<evidence type="ECO:0000313" key="9">
    <source>
        <dbReference type="EMBL" id="OXY89443.1"/>
    </source>
</evidence>
<dbReference type="PANTHER" id="PTHR33406:SF11">
    <property type="entry name" value="MEMBRANE PROTEIN SCO6666-RELATED"/>
    <property type="match status" value="1"/>
</dbReference>
<evidence type="ECO:0000256" key="3">
    <source>
        <dbReference type="ARBA" id="ARBA00022475"/>
    </source>
</evidence>
<dbReference type="InterPro" id="IPR050545">
    <property type="entry name" value="Mycobact_MmpL"/>
</dbReference>
<dbReference type="EMBL" id="MCGQ01000045">
    <property type="protein sequence ID" value="OXY89443.1"/>
    <property type="molecule type" value="Genomic_DNA"/>
</dbReference>
<comment type="similarity">
    <text evidence="2">Belongs to the resistance-nodulation-cell division (RND) (TC 2.A.6) family. MmpL subfamily.</text>
</comment>
<dbReference type="GO" id="GO:0005886">
    <property type="term" value="C:plasma membrane"/>
    <property type="evidence" value="ECO:0007669"/>
    <property type="project" value="UniProtKB-SubCell"/>
</dbReference>
<feature type="transmembrane region" description="Helical" evidence="7">
    <location>
        <begin position="291"/>
        <end position="310"/>
    </location>
</feature>
<sequence length="750" mass="77828">MALGRAAARHRRAVIVLTLLFAAASAVVGHGVTGHLVTGGWAPAGASSLRADALLTEQFHGGVPDLALLARTSSGSVDSPAVREDGRRLVARVLADPKVAGAESYWTGPVTSTDVSGTHVSGPPDAALRAKDGRAALVLVRLVSDTHHTTVNRLVPAVTGGHGTLRVTVSGAALVVRDLQSQSRRDLRRAELVALPTTLLLLLWVFGSFGAACLPLAVGLVAVAGTLAVLRVLSAFTEVSLYALNMTTAVGLALAVDYSLFLVARYREERNGGAAHEAAVARAMATAGRTVLVSASIVALSLTGLLVFPLPFLRSLAYAGVPVVALATVVSLVLVPAGLSCRGGRLGDRDRFARWRGAGRTGRGWRQLAHAVTRRRIVVAVLAALALALCALPFRHVAFALSDERVLPGDAPVVRATRELRSVFPEFGGAEVDVILPGWAPGRSASRTAALDAYARHLSALPGARSVRTATGVYAHGERLPRPCAAAADCGVLARRHLSPAGGTWLAVRGPSEPFGPASVRLARAVRAADAPTTALVAGPPARLLDVRDAVASRLPTAVAIVVATTLVLLLMFTGGALFLAVKALVMNALSMTATFGAMVWIFQEGHLRSLLGPFTVTGQTDIMSPVTVFCLAFGLSLDYEVLLLARVMEEHRRTDRTTAAVAAGLASAAPLFTASAAVVAAVLLSLAGSGITTIKLIGVTVALSVAMDALVVRPLLVPAVMSLAGEANWWSLRRLVTRAPARKAATLPQ</sequence>
<comment type="caution">
    <text evidence="9">The sequence shown here is derived from an EMBL/GenBank/DDBJ whole genome shotgun (WGS) entry which is preliminary data.</text>
</comment>
<comment type="subcellular location">
    <subcellularLocation>
        <location evidence="1">Cell membrane</location>
        <topology evidence="1">Multi-pass membrane protein</topology>
    </subcellularLocation>
</comment>
<keyword evidence="6 7" id="KW-0472">Membrane</keyword>
<feature type="domain" description="Membrane transport protein MMPL" evidence="8">
    <location>
        <begin position="406"/>
        <end position="742"/>
    </location>
</feature>
<feature type="transmembrane region" description="Helical" evidence="7">
    <location>
        <begin position="242"/>
        <end position="263"/>
    </location>
</feature>
<evidence type="ECO:0000256" key="6">
    <source>
        <dbReference type="ARBA" id="ARBA00023136"/>
    </source>
</evidence>
<gene>
    <name evidence="9" type="ORF">BEK98_38320</name>
</gene>
<proteinExistence type="inferred from homology"/>
<evidence type="ECO:0000256" key="7">
    <source>
        <dbReference type="SAM" id="Phobius"/>
    </source>
</evidence>
<dbReference type="AlphaFoldDB" id="A0A233S1E7"/>
<evidence type="ECO:0000313" key="10">
    <source>
        <dbReference type="Proteomes" id="UP000215483"/>
    </source>
</evidence>
<evidence type="ECO:0000256" key="5">
    <source>
        <dbReference type="ARBA" id="ARBA00022989"/>
    </source>
</evidence>
<feature type="domain" description="Membrane transport protein MMPL" evidence="8">
    <location>
        <begin position="42"/>
        <end position="375"/>
    </location>
</feature>
<evidence type="ECO:0000259" key="8">
    <source>
        <dbReference type="Pfam" id="PF03176"/>
    </source>
</evidence>
<feature type="transmembrane region" description="Helical" evidence="7">
    <location>
        <begin position="558"/>
        <end position="580"/>
    </location>
</feature>
<feature type="transmembrane region" description="Helical" evidence="7">
    <location>
        <begin position="658"/>
        <end position="685"/>
    </location>
</feature>
<evidence type="ECO:0000256" key="1">
    <source>
        <dbReference type="ARBA" id="ARBA00004651"/>
    </source>
</evidence>
<evidence type="ECO:0000256" key="2">
    <source>
        <dbReference type="ARBA" id="ARBA00010157"/>
    </source>
</evidence>
<protein>
    <recommendedName>
        <fullName evidence="8">Membrane transport protein MMPL domain-containing protein</fullName>
    </recommendedName>
</protein>
<dbReference type="Proteomes" id="UP000215483">
    <property type="component" value="Unassembled WGS sequence"/>
</dbReference>
<keyword evidence="10" id="KW-1185">Reference proteome</keyword>
<name>A0A233S1E7_STRDA</name>
<feature type="transmembrane region" description="Helical" evidence="7">
    <location>
        <begin position="623"/>
        <end position="646"/>
    </location>
</feature>
<dbReference type="SUPFAM" id="SSF82866">
    <property type="entry name" value="Multidrug efflux transporter AcrB transmembrane domain"/>
    <property type="match status" value="2"/>
</dbReference>
<feature type="transmembrane region" description="Helical" evidence="7">
    <location>
        <begin position="377"/>
        <end position="398"/>
    </location>
</feature>
<feature type="transmembrane region" description="Helical" evidence="7">
    <location>
        <begin position="316"/>
        <end position="339"/>
    </location>
</feature>
<keyword evidence="5 7" id="KW-1133">Transmembrane helix</keyword>
<dbReference type="Gene3D" id="1.20.1640.10">
    <property type="entry name" value="Multidrug efflux transporter AcrB transmembrane domain"/>
    <property type="match status" value="2"/>
</dbReference>
<organism evidence="9 10">
    <name type="scientific">Streptomyces diastatochromogenes</name>
    <dbReference type="NCBI Taxonomy" id="42236"/>
    <lineage>
        <taxon>Bacteria</taxon>
        <taxon>Bacillati</taxon>
        <taxon>Actinomycetota</taxon>
        <taxon>Actinomycetes</taxon>
        <taxon>Kitasatosporales</taxon>
        <taxon>Streptomycetaceae</taxon>
        <taxon>Streptomyces</taxon>
    </lineage>
</organism>
<dbReference type="Pfam" id="PF03176">
    <property type="entry name" value="MMPL"/>
    <property type="match status" value="2"/>
</dbReference>
<feature type="transmembrane region" description="Helical" evidence="7">
    <location>
        <begin position="585"/>
        <end position="603"/>
    </location>
</feature>
<evidence type="ECO:0000256" key="4">
    <source>
        <dbReference type="ARBA" id="ARBA00022692"/>
    </source>
</evidence>
<keyword evidence="4 7" id="KW-0812">Transmembrane</keyword>